<dbReference type="AlphaFoldDB" id="A0A238W3W3"/>
<dbReference type="SUPFAM" id="SSF158682">
    <property type="entry name" value="TerB-like"/>
    <property type="match status" value="1"/>
</dbReference>
<reference evidence="1 2" key="1">
    <citation type="submission" date="2017-06" db="EMBL/GenBank/DDBJ databases">
        <authorList>
            <person name="Kim H.J."/>
            <person name="Triplett B.A."/>
        </authorList>
    </citation>
    <scope>NUCLEOTIDE SEQUENCE [LARGE SCALE GENOMIC DNA]</scope>
    <source>
        <strain evidence="1 2">DSM 29052</strain>
    </source>
</reference>
<proteinExistence type="predicted"/>
<name>A0A238W3W3_9RHOB</name>
<dbReference type="InterPro" id="IPR007486">
    <property type="entry name" value="YebE"/>
</dbReference>
<dbReference type="InterPro" id="IPR029024">
    <property type="entry name" value="TerB-like"/>
</dbReference>
<evidence type="ECO:0000313" key="1">
    <source>
        <dbReference type="EMBL" id="SNR41206.1"/>
    </source>
</evidence>
<dbReference type="Gene3D" id="1.10.3680.10">
    <property type="entry name" value="TerB-like"/>
    <property type="match status" value="1"/>
</dbReference>
<accession>A0A238W3W3</accession>
<dbReference type="OrthoDB" id="7866618at2"/>
<keyword evidence="2" id="KW-1185">Reference proteome</keyword>
<organism evidence="1 2">
    <name type="scientific">Puniceibacterium sediminis</name>
    <dbReference type="NCBI Taxonomy" id="1608407"/>
    <lineage>
        <taxon>Bacteria</taxon>
        <taxon>Pseudomonadati</taxon>
        <taxon>Pseudomonadota</taxon>
        <taxon>Alphaproteobacteria</taxon>
        <taxon>Rhodobacterales</taxon>
        <taxon>Paracoccaceae</taxon>
        <taxon>Puniceibacterium</taxon>
    </lineage>
</organism>
<protein>
    <submittedName>
        <fullName evidence="1">Uncharacterized membrane protein YebE, DUF533 family</fullName>
    </submittedName>
</protein>
<dbReference type="EMBL" id="FZNN01000004">
    <property type="protein sequence ID" value="SNR41206.1"/>
    <property type="molecule type" value="Genomic_DNA"/>
</dbReference>
<dbReference type="RefSeq" id="WP_089269691.1">
    <property type="nucleotide sequence ID" value="NZ_FZNN01000004.1"/>
</dbReference>
<gene>
    <name evidence="1" type="ORF">SAMN06265370_104124</name>
</gene>
<dbReference type="Pfam" id="PF04391">
    <property type="entry name" value="DUF533"/>
    <property type="match status" value="1"/>
</dbReference>
<dbReference type="CDD" id="cd07178">
    <property type="entry name" value="terB_like_YebE"/>
    <property type="match status" value="1"/>
</dbReference>
<evidence type="ECO:0000313" key="2">
    <source>
        <dbReference type="Proteomes" id="UP000198417"/>
    </source>
</evidence>
<dbReference type="Proteomes" id="UP000198417">
    <property type="component" value="Unassembled WGS sequence"/>
</dbReference>
<sequence>MGLMGTLAKVAIGYAAARGVDKMAGGQGLGGLLGGGAQIKGAHPASSAQAQMGDMLSGKAPQGGGTMQGMIDKMTEVGIDMSAFTGATGGANPMAAMMDQLKKGGFDLSSLMGGGNSGGSTDKGPLLSSAAQGGAGLAGILAAAGGAAAMQGKGVAGLLDQFNASESAPDSEKSAGLMLRAMIQAAKADGAIDKAEKAKILETVGEDADPADIAFVKAELAAPVDVKKLAADTPEAQRMQVYSASLMTIRVDTQDEAEYLDSLAQALSLDEPTVNMLHMQMGVQPLYN</sequence>